<keyword evidence="3" id="KW-0010">Activator</keyword>
<dbReference type="SMART" id="SM00422">
    <property type="entry name" value="HTH_MERR"/>
    <property type="match status" value="1"/>
</dbReference>
<dbReference type="Proteomes" id="UP001356095">
    <property type="component" value="Unassembled WGS sequence"/>
</dbReference>
<keyword evidence="7" id="KW-1185">Reference proteome</keyword>
<reference evidence="6 7" key="1">
    <citation type="submission" date="2023-08" db="EMBL/GenBank/DDBJ databases">
        <authorList>
            <person name="Girao M."/>
            <person name="Carvalho M.F."/>
        </authorList>
    </citation>
    <scope>NUCLEOTIDE SEQUENCE [LARGE SCALE GENOMIC DNA]</scope>
    <source>
        <strain evidence="6 7">CT-R113</strain>
    </source>
</reference>
<comment type="caution">
    <text evidence="6">The sequence shown here is derived from an EMBL/GenBank/DDBJ whole genome shotgun (WGS) entry which is preliminary data.</text>
</comment>
<organism evidence="6 7">
    <name type="scientific">Nocardiopsis codii</name>
    <dbReference type="NCBI Taxonomy" id="3065942"/>
    <lineage>
        <taxon>Bacteria</taxon>
        <taxon>Bacillati</taxon>
        <taxon>Actinomycetota</taxon>
        <taxon>Actinomycetes</taxon>
        <taxon>Streptosporangiales</taxon>
        <taxon>Nocardiopsidaceae</taxon>
        <taxon>Nocardiopsis</taxon>
    </lineage>
</organism>
<dbReference type="SUPFAM" id="SSF46955">
    <property type="entry name" value="Putative DNA-binding domain"/>
    <property type="match status" value="1"/>
</dbReference>
<evidence type="ECO:0000256" key="2">
    <source>
        <dbReference type="ARBA" id="ARBA00023125"/>
    </source>
</evidence>
<dbReference type="InterPro" id="IPR000551">
    <property type="entry name" value="MerR-type_HTH_dom"/>
</dbReference>
<dbReference type="EMBL" id="JAUZMY010000005">
    <property type="protein sequence ID" value="MEE2036899.1"/>
    <property type="molecule type" value="Genomic_DNA"/>
</dbReference>
<evidence type="ECO:0000313" key="6">
    <source>
        <dbReference type="EMBL" id="MEE2036899.1"/>
    </source>
</evidence>
<dbReference type="InterPro" id="IPR012925">
    <property type="entry name" value="TipAS_dom"/>
</dbReference>
<gene>
    <name evidence="6" type="ORF">Q8791_06665</name>
</gene>
<evidence type="ECO:0000256" key="1">
    <source>
        <dbReference type="ARBA" id="ARBA00023015"/>
    </source>
</evidence>
<keyword evidence="2" id="KW-0238">DNA-binding</keyword>
<accession>A0ABU7K4X8</accession>
<keyword evidence="1" id="KW-0805">Transcription regulation</keyword>
<dbReference type="PRINTS" id="PR00040">
    <property type="entry name" value="HTHMERR"/>
</dbReference>
<dbReference type="PANTHER" id="PTHR30204">
    <property type="entry name" value="REDOX-CYCLING DRUG-SENSING TRANSCRIPTIONAL ACTIVATOR SOXR"/>
    <property type="match status" value="1"/>
</dbReference>
<dbReference type="PROSITE" id="PS50937">
    <property type="entry name" value="HTH_MERR_2"/>
    <property type="match status" value="1"/>
</dbReference>
<dbReference type="Gene3D" id="1.10.490.50">
    <property type="entry name" value="Antibiotic binding domain of TipA-like multidrug resistance regulators"/>
    <property type="match status" value="1"/>
</dbReference>
<name>A0ABU7K4X8_9ACTN</name>
<dbReference type="Gene3D" id="1.10.1660.10">
    <property type="match status" value="1"/>
</dbReference>
<evidence type="ECO:0000256" key="4">
    <source>
        <dbReference type="ARBA" id="ARBA00023163"/>
    </source>
</evidence>
<evidence type="ECO:0000259" key="5">
    <source>
        <dbReference type="PROSITE" id="PS50937"/>
    </source>
</evidence>
<dbReference type="InterPro" id="IPR009061">
    <property type="entry name" value="DNA-bd_dom_put_sf"/>
</dbReference>
<keyword evidence="4" id="KW-0804">Transcription</keyword>
<feature type="domain" description="HTH merR-type" evidence="5">
    <location>
        <begin position="1"/>
        <end position="71"/>
    </location>
</feature>
<dbReference type="PANTHER" id="PTHR30204:SF90">
    <property type="entry name" value="HTH-TYPE TRANSCRIPTIONAL ACTIVATOR MTA"/>
    <property type="match status" value="1"/>
</dbReference>
<dbReference type="SUPFAM" id="SSF89082">
    <property type="entry name" value="Antibiotic binding domain of TipA-like multidrug resistance regulators"/>
    <property type="match status" value="1"/>
</dbReference>
<sequence>MGHTVGEVARISGQTVRTLHHYDSIGLLVPAERTASGYRSYADADLERLRQILTYRELGFGLERIAELLDDPAADTRAHLVRQHTLVTDRITRLRAMAQALERLMEADTMELDLTPEERLELFGDFDVDAHTEEARARWGDCNPEAFDRSRRGAGDHTGADWQRIQAEAAEIYLALARAMHDGVPADSGTATDLAERHRDHITRWFYDCATDTHRGLGRLYADDERFTATIDAYGRGLSAYLRDAFAANADRRGADES</sequence>
<proteinExistence type="predicted"/>
<dbReference type="Pfam" id="PF07739">
    <property type="entry name" value="TipAS"/>
    <property type="match status" value="1"/>
</dbReference>
<protein>
    <submittedName>
        <fullName evidence="6">MerR family transcriptional regulator</fullName>
    </submittedName>
</protein>
<dbReference type="CDD" id="cd01106">
    <property type="entry name" value="HTH_TipAL-Mta"/>
    <property type="match status" value="1"/>
</dbReference>
<dbReference type="InterPro" id="IPR047057">
    <property type="entry name" value="MerR_fam"/>
</dbReference>
<evidence type="ECO:0000313" key="7">
    <source>
        <dbReference type="Proteomes" id="UP001356095"/>
    </source>
</evidence>
<evidence type="ECO:0000256" key="3">
    <source>
        <dbReference type="ARBA" id="ARBA00023159"/>
    </source>
</evidence>
<dbReference type="Pfam" id="PF13411">
    <property type="entry name" value="MerR_1"/>
    <property type="match status" value="1"/>
</dbReference>
<dbReference type="InterPro" id="IPR036244">
    <property type="entry name" value="TipA-like_antibiotic-bd"/>
</dbReference>
<dbReference type="RefSeq" id="WP_330090704.1">
    <property type="nucleotide sequence ID" value="NZ_JAUZMY010000005.1"/>
</dbReference>